<keyword evidence="3" id="KW-0804">Transcription</keyword>
<keyword evidence="6" id="KW-1185">Reference proteome</keyword>
<dbReference type="InterPro" id="IPR032687">
    <property type="entry name" value="AraC-type_N"/>
</dbReference>
<evidence type="ECO:0000313" key="5">
    <source>
        <dbReference type="EMBL" id="MQA18689.1"/>
    </source>
</evidence>
<proteinExistence type="predicted"/>
<keyword evidence="2" id="KW-0238">DNA-binding</keyword>
<dbReference type="GO" id="GO:0000976">
    <property type="term" value="F:transcription cis-regulatory region binding"/>
    <property type="evidence" value="ECO:0007669"/>
    <property type="project" value="TreeGrafter"/>
</dbReference>
<dbReference type="PANTHER" id="PTHR47894:SF1">
    <property type="entry name" value="HTH-TYPE TRANSCRIPTIONAL REGULATOR VQSM"/>
    <property type="match status" value="1"/>
</dbReference>
<organism evidence="5 6">
    <name type="scientific">Rugamonas rivuli</name>
    <dbReference type="NCBI Taxonomy" id="2743358"/>
    <lineage>
        <taxon>Bacteria</taxon>
        <taxon>Pseudomonadati</taxon>
        <taxon>Pseudomonadota</taxon>
        <taxon>Betaproteobacteria</taxon>
        <taxon>Burkholderiales</taxon>
        <taxon>Oxalobacteraceae</taxon>
        <taxon>Telluria group</taxon>
        <taxon>Rugamonas</taxon>
    </lineage>
</organism>
<dbReference type="Pfam" id="PF12625">
    <property type="entry name" value="Arabinose_bd"/>
    <property type="match status" value="1"/>
</dbReference>
<dbReference type="Gene3D" id="1.10.10.60">
    <property type="entry name" value="Homeodomain-like"/>
    <property type="match status" value="1"/>
</dbReference>
<name>A0A843S3I8_9BURK</name>
<reference evidence="5 6" key="1">
    <citation type="submission" date="2019-10" db="EMBL/GenBank/DDBJ databases">
        <title>Two novel species isolated from a subtropical stream in China.</title>
        <authorList>
            <person name="Lu H."/>
        </authorList>
    </citation>
    <scope>NUCLEOTIDE SEQUENCE [LARGE SCALE GENOMIC DNA]</scope>
    <source>
        <strain evidence="5 6">FT103W</strain>
    </source>
</reference>
<keyword evidence="1" id="KW-0805">Transcription regulation</keyword>
<dbReference type="GO" id="GO:0003700">
    <property type="term" value="F:DNA-binding transcription factor activity"/>
    <property type="evidence" value="ECO:0007669"/>
    <property type="project" value="InterPro"/>
</dbReference>
<evidence type="ECO:0000259" key="4">
    <source>
        <dbReference type="PROSITE" id="PS01124"/>
    </source>
</evidence>
<dbReference type="InterPro" id="IPR018060">
    <property type="entry name" value="HTH_AraC"/>
</dbReference>
<dbReference type="AlphaFoldDB" id="A0A843S3I8"/>
<dbReference type="Proteomes" id="UP000444318">
    <property type="component" value="Unassembled WGS sequence"/>
</dbReference>
<dbReference type="InterPro" id="IPR009057">
    <property type="entry name" value="Homeodomain-like_sf"/>
</dbReference>
<accession>A0A843S3I8</accession>
<dbReference type="PROSITE" id="PS01124">
    <property type="entry name" value="HTH_ARAC_FAMILY_2"/>
    <property type="match status" value="1"/>
</dbReference>
<evidence type="ECO:0000256" key="3">
    <source>
        <dbReference type="ARBA" id="ARBA00023163"/>
    </source>
</evidence>
<evidence type="ECO:0000313" key="6">
    <source>
        <dbReference type="Proteomes" id="UP000444318"/>
    </source>
</evidence>
<dbReference type="SMART" id="SM00342">
    <property type="entry name" value="HTH_ARAC"/>
    <property type="match status" value="1"/>
</dbReference>
<dbReference type="Pfam" id="PF12833">
    <property type="entry name" value="HTH_18"/>
    <property type="match status" value="1"/>
</dbReference>
<feature type="domain" description="HTH araC/xylS-type" evidence="4">
    <location>
        <begin position="305"/>
        <end position="403"/>
    </location>
</feature>
<dbReference type="GO" id="GO:0005829">
    <property type="term" value="C:cytosol"/>
    <property type="evidence" value="ECO:0007669"/>
    <property type="project" value="TreeGrafter"/>
</dbReference>
<dbReference type="SUPFAM" id="SSF46689">
    <property type="entry name" value="Homeodomain-like"/>
    <property type="match status" value="1"/>
</dbReference>
<protein>
    <submittedName>
        <fullName evidence="5">Helix-turn-helix domain-containing protein</fullName>
    </submittedName>
</protein>
<evidence type="ECO:0000256" key="2">
    <source>
        <dbReference type="ARBA" id="ARBA00023125"/>
    </source>
</evidence>
<evidence type="ECO:0000256" key="1">
    <source>
        <dbReference type="ARBA" id="ARBA00023015"/>
    </source>
</evidence>
<comment type="caution">
    <text evidence="5">The sequence shown here is derived from an EMBL/GenBank/DDBJ whole genome shotgun (WGS) entry which is preliminary data.</text>
</comment>
<gene>
    <name evidence="5" type="ORF">GEV01_04080</name>
</gene>
<sequence>MPQQRRDQQRAAHHLSRYRAVAFFYHHVSMPAIMEPTVGWRGRRVFAAEASLLFEEDSGAKSRGYATGDHMSQLTTAGTWLNGIWEMLTSIGMDPHRIFTDAGIDTSAMQDPHHRFDSDQLSMLWNVITAATGNEAVALESQENPRPAMLDLLTYTMMTAPTMRAALHRFIRYVRIVSDAASFTMEADARGGEWLRLFIAGSSLPVPRQRFEFVLITILNVCRWIAGRTINPIGIELTHEEPGSTQAHARSFAGPLRFSAASNGILFATADLDAPLPASNPRLAEVHERYAAEFLQQMDKDKLTSRVRELIVRSLPDGDPPRAAAAAALNISERTLQRRLQDEGTSFQQLLDDTRRDLARQFLAQEQIVLGQVAFMLGFADQSTFCRACQRWFATSPGQYRRQLGSQAGQA</sequence>
<dbReference type="PANTHER" id="PTHR47894">
    <property type="entry name" value="HTH-TYPE TRANSCRIPTIONAL REGULATOR GADX"/>
    <property type="match status" value="1"/>
</dbReference>
<dbReference type="EMBL" id="WHUF01000001">
    <property type="protein sequence ID" value="MQA18689.1"/>
    <property type="molecule type" value="Genomic_DNA"/>
</dbReference>